<dbReference type="FunFam" id="1.10.10.60:FF:000141">
    <property type="entry name" value="TetR family transcriptional regulator"/>
    <property type="match status" value="1"/>
</dbReference>
<dbReference type="Pfam" id="PF14246">
    <property type="entry name" value="TetR_C_7"/>
    <property type="match status" value="1"/>
</dbReference>
<dbReference type="PROSITE" id="PS50977">
    <property type="entry name" value="HTH_TETR_2"/>
    <property type="match status" value="1"/>
</dbReference>
<dbReference type="Gene3D" id="1.10.357.10">
    <property type="entry name" value="Tetracycline Repressor, domain 2"/>
    <property type="match status" value="1"/>
</dbReference>
<reference evidence="6 7" key="1">
    <citation type="submission" date="2013-06" db="EMBL/GenBank/DDBJ databases">
        <title>The Genome Sequence of Acinetobacter rudis CIP 110305.</title>
        <authorList>
            <consortium name="The Broad Institute Genome Sequencing Platform"/>
            <consortium name="The Broad Institute Genome Sequencing Center for Infectious Disease"/>
            <person name="Cerqueira G."/>
            <person name="Feldgarden M."/>
            <person name="Courvalin P."/>
            <person name="Perichon B."/>
            <person name="Grillot-Courvalin C."/>
            <person name="Clermont D."/>
            <person name="Rocha E."/>
            <person name="Yoon E.-J."/>
            <person name="Nemec A."/>
            <person name="Young S.K."/>
            <person name="Zeng Q."/>
            <person name="Gargeya S."/>
            <person name="Fitzgerald M."/>
            <person name="Abouelleil A."/>
            <person name="Alvarado L."/>
            <person name="Berlin A.M."/>
            <person name="Chapman S.B."/>
            <person name="Dewar J."/>
            <person name="Goldberg J."/>
            <person name="Griggs A."/>
            <person name="Gujja S."/>
            <person name="Hansen M."/>
            <person name="Howarth C."/>
            <person name="Imamovic A."/>
            <person name="Larimer J."/>
            <person name="McCowan C."/>
            <person name="Murphy C."/>
            <person name="Pearson M."/>
            <person name="Priest M."/>
            <person name="Roberts A."/>
            <person name="Saif S."/>
            <person name="Shea T."/>
            <person name="Sykes S."/>
            <person name="Wortman J."/>
            <person name="Nusbaum C."/>
            <person name="Birren B."/>
        </authorList>
    </citation>
    <scope>NUCLEOTIDE SEQUENCE [LARGE SCALE GENOMIC DNA]</scope>
    <source>
        <strain evidence="6 7">CIP 110305</strain>
    </source>
</reference>
<dbReference type="PATRIC" id="fig|421052.3.peg.74"/>
<dbReference type="GO" id="GO:0000976">
    <property type="term" value="F:transcription cis-regulatory region binding"/>
    <property type="evidence" value="ECO:0007669"/>
    <property type="project" value="TreeGrafter"/>
</dbReference>
<evidence type="ECO:0000313" key="7">
    <source>
        <dbReference type="Proteomes" id="UP000014568"/>
    </source>
</evidence>
<dbReference type="GO" id="GO:0003700">
    <property type="term" value="F:DNA-binding transcription factor activity"/>
    <property type="evidence" value="ECO:0007669"/>
    <property type="project" value="TreeGrafter"/>
</dbReference>
<keyword evidence="7" id="KW-1185">Reference proteome</keyword>
<dbReference type="InterPro" id="IPR039536">
    <property type="entry name" value="TetR_C_Proteobacteria"/>
</dbReference>
<proteinExistence type="predicted"/>
<dbReference type="PANTHER" id="PTHR30055">
    <property type="entry name" value="HTH-TYPE TRANSCRIPTIONAL REGULATOR RUTR"/>
    <property type="match status" value="1"/>
</dbReference>
<organism evidence="6 7">
    <name type="scientific">Acinetobacter rudis CIP 110305</name>
    <dbReference type="NCBI Taxonomy" id="421052"/>
    <lineage>
        <taxon>Bacteria</taxon>
        <taxon>Pseudomonadati</taxon>
        <taxon>Pseudomonadota</taxon>
        <taxon>Gammaproteobacteria</taxon>
        <taxon>Moraxellales</taxon>
        <taxon>Moraxellaceae</taxon>
        <taxon>Acinetobacter</taxon>
    </lineage>
</organism>
<evidence type="ECO:0000256" key="4">
    <source>
        <dbReference type="PROSITE-ProRule" id="PRU00335"/>
    </source>
</evidence>
<evidence type="ECO:0000256" key="1">
    <source>
        <dbReference type="ARBA" id="ARBA00023015"/>
    </source>
</evidence>
<dbReference type="STRING" id="632955.GCA_000829675_02796"/>
<feature type="domain" description="HTH tetR-type" evidence="5">
    <location>
        <begin position="15"/>
        <end position="75"/>
    </location>
</feature>
<dbReference type="InterPro" id="IPR050109">
    <property type="entry name" value="HTH-type_TetR-like_transc_reg"/>
</dbReference>
<dbReference type="PRINTS" id="PR00455">
    <property type="entry name" value="HTHTETR"/>
</dbReference>
<name>S3NQ75_9GAMM</name>
<dbReference type="InterPro" id="IPR001647">
    <property type="entry name" value="HTH_TetR"/>
</dbReference>
<dbReference type="PANTHER" id="PTHR30055:SF146">
    <property type="entry name" value="HTH-TYPE TRANSCRIPTIONAL DUAL REGULATOR CECR"/>
    <property type="match status" value="1"/>
</dbReference>
<evidence type="ECO:0000256" key="2">
    <source>
        <dbReference type="ARBA" id="ARBA00023125"/>
    </source>
</evidence>
<dbReference type="EMBL" id="ATGI01000001">
    <property type="protein sequence ID" value="EPF81742.1"/>
    <property type="molecule type" value="Genomic_DNA"/>
</dbReference>
<dbReference type="eggNOG" id="COG1309">
    <property type="taxonomic scope" value="Bacteria"/>
</dbReference>
<evidence type="ECO:0000313" key="6">
    <source>
        <dbReference type="EMBL" id="EPF81742.1"/>
    </source>
</evidence>
<comment type="caution">
    <text evidence="6">The sequence shown here is derived from an EMBL/GenBank/DDBJ whole genome shotgun (WGS) entry which is preliminary data.</text>
</comment>
<keyword evidence="2 4" id="KW-0238">DNA-binding</keyword>
<keyword evidence="3" id="KW-0804">Transcription</keyword>
<dbReference type="InterPro" id="IPR009057">
    <property type="entry name" value="Homeodomain-like_sf"/>
</dbReference>
<evidence type="ECO:0000259" key="5">
    <source>
        <dbReference type="PROSITE" id="PS50977"/>
    </source>
</evidence>
<feature type="DNA-binding region" description="H-T-H motif" evidence="4">
    <location>
        <begin position="38"/>
        <end position="57"/>
    </location>
</feature>
<protein>
    <recommendedName>
        <fullName evidence="5">HTH tetR-type domain-containing protein</fullName>
    </recommendedName>
</protein>
<dbReference type="SUPFAM" id="SSF46689">
    <property type="entry name" value="Homeodomain-like"/>
    <property type="match status" value="1"/>
</dbReference>
<gene>
    <name evidence="6" type="ORF">F945_00077</name>
</gene>
<accession>S3NQ75</accession>
<dbReference type="Proteomes" id="UP000014568">
    <property type="component" value="Unassembled WGS sequence"/>
</dbReference>
<keyword evidence="1" id="KW-0805">Transcription regulation</keyword>
<dbReference type="Pfam" id="PF00440">
    <property type="entry name" value="TetR_N"/>
    <property type="match status" value="1"/>
</dbReference>
<dbReference type="HOGENOM" id="CLU_069356_27_0_6"/>
<sequence length="214" mass="24385">MDNKISLSAGRPKDSEKRKRILAAAKTVFLKSGYHGSSMNEIAKTAGVTKLTVYNHFQDKEKLFTCAIAQACEQSIQAQRFLLDTNSDFHQCFYQACQLTLSVLYLPGSIKLEHLLIELAAEKSPLVKQFFNASHCRMRLLWEDFFQSAATLEFLSDADYQQQATLILSLLLGLRHYEVLLGMRDLPTALEKLQIIENSMQIFLLKYPVKKLEC</sequence>
<dbReference type="AlphaFoldDB" id="S3NQ75"/>
<evidence type="ECO:0000256" key="3">
    <source>
        <dbReference type="ARBA" id="ARBA00023163"/>
    </source>
</evidence>